<gene>
    <name evidence="1" type="ORF">NC653_013374</name>
</gene>
<sequence>MIISTLTHECEVVAVKYSFSRLRERQTDMSYPHQLHFSHQKADRIKKGREKKGRRLLFLEIKQLGKDKIMIF</sequence>
<dbReference type="Proteomes" id="UP001164929">
    <property type="component" value="Chromosome 5"/>
</dbReference>
<name>A0AAD6QUC5_9ROSI</name>
<accession>A0AAD6QUC5</accession>
<evidence type="ECO:0000313" key="1">
    <source>
        <dbReference type="EMBL" id="KAJ6996756.1"/>
    </source>
</evidence>
<protein>
    <submittedName>
        <fullName evidence="1">Uncharacterized protein</fullName>
    </submittedName>
</protein>
<proteinExistence type="predicted"/>
<dbReference type="EMBL" id="JAQIZT010000005">
    <property type="protein sequence ID" value="KAJ6996756.1"/>
    <property type="molecule type" value="Genomic_DNA"/>
</dbReference>
<dbReference type="AlphaFoldDB" id="A0AAD6QUC5"/>
<keyword evidence="2" id="KW-1185">Reference proteome</keyword>
<reference evidence="1" key="1">
    <citation type="journal article" date="2023" name="Mol. Ecol. Resour.">
        <title>Chromosome-level genome assembly of a triploid poplar Populus alba 'Berolinensis'.</title>
        <authorList>
            <person name="Chen S."/>
            <person name="Yu Y."/>
            <person name="Wang X."/>
            <person name="Wang S."/>
            <person name="Zhang T."/>
            <person name="Zhou Y."/>
            <person name="He R."/>
            <person name="Meng N."/>
            <person name="Wang Y."/>
            <person name="Liu W."/>
            <person name="Liu Z."/>
            <person name="Liu J."/>
            <person name="Guo Q."/>
            <person name="Huang H."/>
            <person name="Sederoff R.R."/>
            <person name="Wang G."/>
            <person name="Qu G."/>
            <person name="Chen S."/>
        </authorList>
    </citation>
    <scope>NUCLEOTIDE SEQUENCE</scope>
    <source>
        <strain evidence="1">SC-2020</strain>
    </source>
</reference>
<organism evidence="1 2">
    <name type="scientific">Populus alba x Populus x berolinensis</name>
    <dbReference type="NCBI Taxonomy" id="444605"/>
    <lineage>
        <taxon>Eukaryota</taxon>
        <taxon>Viridiplantae</taxon>
        <taxon>Streptophyta</taxon>
        <taxon>Embryophyta</taxon>
        <taxon>Tracheophyta</taxon>
        <taxon>Spermatophyta</taxon>
        <taxon>Magnoliopsida</taxon>
        <taxon>eudicotyledons</taxon>
        <taxon>Gunneridae</taxon>
        <taxon>Pentapetalae</taxon>
        <taxon>rosids</taxon>
        <taxon>fabids</taxon>
        <taxon>Malpighiales</taxon>
        <taxon>Salicaceae</taxon>
        <taxon>Saliceae</taxon>
        <taxon>Populus</taxon>
    </lineage>
</organism>
<evidence type="ECO:0000313" key="2">
    <source>
        <dbReference type="Proteomes" id="UP001164929"/>
    </source>
</evidence>
<comment type="caution">
    <text evidence="1">The sequence shown here is derived from an EMBL/GenBank/DDBJ whole genome shotgun (WGS) entry which is preliminary data.</text>
</comment>